<keyword evidence="5" id="KW-0949">S-adenosyl-L-methionine</keyword>
<evidence type="ECO:0000313" key="6">
    <source>
        <dbReference type="EMBL" id="PWJ87409.1"/>
    </source>
</evidence>
<dbReference type="SUPFAM" id="SSF53335">
    <property type="entry name" value="S-adenosyl-L-methionine-dependent methyltransferases"/>
    <property type="match status" value="1"/>
</dbReference>
<evidence type="ECO:0000256" key="2">
    <source>
        <dbReference type="ARBA" id="ARBA00022490"/>
    </source>
</evidence>
<dbReference type="GO" id="GO:0008276">
    <property type="term" value="F:protein methyltransferase activity"/>
    <property type="evidence" value="ECO:0007669"/>
    <property type="project" value="InterPro"/>
</dbReference>
<evidence type="ECO:0000256" key="3">
    <source>
        <dbReference type="ARBA" id="ARBA00022603"/>
    </source>
</evidence>
<dbReference type="GO" id="GO:0032259">
    <property type="term" value="P:methylation"/>
    <property type="evidence" value="ECO:0007669"/>
    <property type="project" value="UniProtKB-KW"/>
</dbReference>
<dbReference type="AlphaFoldDB" id="A0AA45C4W3"/>
<dbReference type="InterPro" id="IPR050078">
    <property type="entry name" value="Ribosomal_L11_MeTrfase_PrmA"/>
</dbReference>
<dbReference type="Gene3D" id="3.40.50.150">
    <property type="entry name" value="Vaccinia Virus protein VP39"/>
    <property type="match status" value="1"/>
</dbReference>
<dbReference type="Pfam" id="PF06325">
    <property type="entry name" value="PrmA"/>
    <property type="match status" value="1"/>
</dbReference>
<dbReference type="InterPro" id="IPR029063">
    <property type="entry name" value="SAM-dependent_MTases_sf"/>
</dbReference>
<keyword evidence="4" id="KW-0808">Transferase</keyword>
<organism evidence="6 7">
    <name type="scientific">Oceanotoga teriensis</name>
    <dbReference type="NCBI Taxonomy" id="515440"/>
    <lineage>
        <taxon>Bacteria</taxon>
        <taxon>Thermotogati</taxon>
        <taxon>Thermotogota</taxon>
        <taxon>Thermotogae</taxon>
        <taxon>Petrotogales</taxon>
        <taxon>Petrotogaceae</taxon>
        <taxon>Oceanotoga</taxon>
    </lineage>
</organism>
<name>A0AA45C4W3_9BACT</name>
<sequence length="285" mass="33130">MKKMKFYEYLYSINSNKEDELIEFFYDNEFKDYYLDNDFKTNLQVLKLYTSYENPNDNIIDELNNKFNFELLSKSVVIEKDWLKAWLDTLEVFEFVKDIWINPFPEKELKNKEKVIKIIPGTAFGTGLHSTTKLAGRILNDMNCENKTVIDMGCGTGILSILAKLKGAKDVYAYDYDGLAIEKAIETITINNLDIKIKQSNFLENVNEDIKSDIFVSNMVAEILIELLKDEKFDGIIKEGSYVIFSGIMDKKIDLIMEKIKEHNLELIEKTEEGSWIGLKLQKKK</sequence>
<dbReference type="EMBL" id="QGGI01000024">
    <property type="protein sequence ID" value="PWJ87409.1"/>
    <property type="molecule type" value="Genomic_DNA"/>
</dbReference>
<keyword evidence="7" id="KW-1185">Reference proteome</keyword>
<evidence type="ECO:0000256" key="1">
    <source>
        <dbReference type="ARBA" id="ARBA00009741"/>
    </source>
</evidence>
<evidence type="ECO:0000313" key="7">
    <source>
        <dbReference type="Proteomes" id="UP000245921"/>
    </source>
</evidence>
<keyword evidence="6" id="KW-0687">Ribonucleoprotein</keyword>
<keyword evidence="2" id="KW-0963">Cytoplasm</keyword>
<evidence type="ECO:0000256" key="4">
    <source>
        <dbReference type="ARBA" id="ARBA00022679"/>
    </source>
</evidence>
<keyword evidence="6" id="KW-0689">Ribosomal protein</keyword>
<proteinExistence type="inferred from homology"/>
<dbReference type="GO" id="GO:0005840">
    <property type="term" value="C:ribosome"/>
    <property type="evidence" value="ECO:0007669"/>
    <property type="project" value="UniProtKB-KW"/>
</dbReference>
<accession>A0AA45C4W3</accession>
<evidence type="ECO:0000256" key="5">
    <source>
        <dbReference type="ARBA" id="ARBA00022691"/>
    </source>
</evidence>
<dbReference type="PANTHER" id="PTHR43648">
    <property type="entry name" value="ELECTRON TRANSFER FLAVOPROTEIN BETA SUBUNIT LYSINE METHYLTRANSFERASE"/>
    <property type="match status" value="1"/>
</dbReference>
<reference evidence="6 7" key="1">
    <citation type="submission" date="2018-05" db="EMBL/GenBank/DDBJ databases">
        <title>Genomic Encyclopedia of Type Strains, Phase IV (KMG-IV): sequencing the most valuable type-strain genomes for metagenomic binning, comparative biology and taxonomic classification.</title>
        <authorList>
            <person name="Goeker M."/>
        </authorList>
    </citation>
    <scope>NUCLEOTIDE SEQUENCE [LARGE SCALE GENOMIC DNA]</scope>
    <source>
        <strain evidence="6 7">DSM 24906</strain>
    </source>
</reference>
<dbReference type="CDD" id="cd02440">
    <property type="entry name" value="AdoMet_MTases"/>
    <property type="match status" value="1"/>
</dbReference>
<dbReference type="PANTHER" id="PTHR43648:SF1">
    <property type="entry name" value="ELECTRON TRANSFER FLAVOPROTEIN BETA SUBUNIT LYSINE METHYLTRANSFERASE"/>
    <property type="match status" value="1"/>
</dbReference>
<keyword evidence="3" id="KW-0489">Methyltransferase</keyword>
<comment type="similarity">
    <text evidence="1">Belongs to the methyltransferase superfamily. PrmA family.</text>
</comment>
<dbReference type="RefSeq" id="WP_109606298.1">
    <property type="nucleotide sequence ID" value="NZ_QGGI01000024.1"/>
</dbReference>
<dbReference type="PIRSF" id="PIRSF000401">
    <property type="entry name" value="RPL11_MTase"/>
    <property type="match status" value="1"/>
</dbReference>
<dbReference type="InterPro" id="IPR004498">
    <property type="entry name" value="Ribosomal_PrmA_MeTrfase"/>
</dbReference>
<dbReference type="Proteomes" id="UP000245921">
    <property type="component" value="Unassembled WGS sequence"/>
</dbReference>
<gene>
    <name evidence="6" type="ORF">C7380_12420</name>
</gene>
<protein>
    <submittedName>
        <fullName evidence="6">[LSU ribosomal protein L11P]-lysine N-methyltransferase</fullName>
    </submittedName>
</protein>
<comment type="caution">
    <text evidence="6">The sequence shown here is derived from an EMBL/GenBank/DDBJ whole genome shotgun (WGS) entry which is preliminary data.</text>
</comment>